<dbReference type="Gene3D" id="1.25.10.90">
    <property type="match status" value="1"/>
</dbReference>
<dbReference type="SUPFAM" id="SSF48371">
    <property type="entry name" value="ARM repeat"/>
    <property type="match status" value="1"/>
</dbReference>
<proteinExistence type="predicted"/>
<dbReference type="EMBL" id="QSRK01000004">
    <property type="protein sequence ID" value="RGL16323.1"/>
    <property type="molecule type" value="Genomic_DNA"/>
</dbReference>
<dbReference type="PANTHER" id="PTHR34070">
    <property type="entry name" value="ARMADILLO-TYPE FOLD"/>
    <property type="match status" value="1"/>
</dbReference>
<sequence>MNEYIQIENELRSLSDPQKQIDLPRFFKTSPGEYGEGDKFLGVVVPNIREVAKRHKDAPIELLAELMQSEWHEVRMCALAIMVQQVKKKDDAKRKAMLEFYLTQTTRMNNWDLVDLSAPAVVGEYLHNHPEEHNLLYRLAESPLLWDNRIAVVANWTLIKYGEFENILKLAAYYINKEEKLHDLMQKAIGWMLREVGKRDEATLVSFLNDYAKRMPRTTLRYAIEKFSPERRKEFMKR</sequence>
<dbReference type="CDD" id="cd06561">
    <property type="entry name" value="AlkD_like"/>
    <property type="match status" value="1"/>
</dbReference>
<name>A0A3E4R7U1_BACUN</name>
<comment type="caution">
    <text evidence="1">The sequence shown here is derived from an EMBL/GenBank/DDBJ whole genome shotgun (WGS) entry which is preliminary data.</text>
</comment>
<dbReference type="PANTHER" id="PTHR34070:SF1">
    <property type="entry name" value="DNA ALKYLATION REPAIR PROTEIN"/>
    <property type="match status" value="1"/>
</dbReference>
<dbReference type="InterPro" id="IPR016024">
    <property type="entry name" value="ARM-type_fold"/>
</dbReference>
<accession>A0A3E4R7U1</accession>
<dbReference type="Pfam" id="PF08713">
    <property type="entry name" value="DNA_alkylation"/>
    <property type="match status" value="1"/>
</dbReference>
<evidence type="ECO:0000313" key="2">
    <source>
        <dbReference type="Proteomes" id="UP000260795"/>
    </source>
</evidence>
<gene>
    <name evidence="1" type="ORF">DXC80_03905</name>
</gene>
<protein>
    <submittedName>
        <fullName evidence="1">DNA alkylation repair protein</fullName>
    </submittedName>
</protein>
<dbReference type="AlphaFoldDB" id="A0A3E4R7U1"/>
<dbReference type="Proteomes" id="UP000260795">
    <property type="component" value="Unassembled WGS sequence"/>
</dbReference>
<organism evidence="1 2">
    <name type="scientific">Bacteroides uniformis</name>
    <dbReference type="NCBI Taxonomy" id="820"/>
    <lineage>
        <taxon>Bacteria</taxon>
        <taxon>Pseudomonadati</taxon>
        <taxon>Bacteroidota</taxon>
        <taxon>Bacteroidia</taxon>
        <taxon>Bacteroidales</taxon>
        <taxon>Bacteroidaceae</taxon>
        <taxon>Bacteroides</taxon>
    </lineage>
</organism>
<reference evidence="1 2" key="1">
    <citation type="submission" date="2018-08" db="EMBL/GenBank/DDBJ databases">
        <title>A genome reference for cultivated species of the human gut microbiota.</title>
        <authorList>
            <person name="Zou Y."/>
            <person name="Xue W."/>
            <person name="Luo G."/>
        </authorList>
    </citation>
    <scope>NUCLEOTIDE SEQUENCE [LARGE SCALE GENOMIC DNA]</scope>
    <source>
        <strain evidence="1 2">TF08-13</strain>
    </source>
</reference>
<dbReference type="InterPro" id="IPR014825">
    <property type="entry name" value="DNA_alkylation"/>
</dbReference>
<evidence type="ECO:0000313" key="1">
    <source>
        <dbReference type="EMBL" id="RGL16323.1"/>
    </source>
</evidence>
<dbReference type="RefSeq" id="WP_117680717.1">
    <property type="nucleotide sequence ID" value="NZ_QSRK01000004.1"/>
</dbReference>